<reference evidence="1" key="1">
    <citation type="submission" date="2015-12" db="EMBL/GenBank/DDBJ databases">
        <title>De novo transcriptome assembly of four potential Pierce s Disease insect vectors from Arizona vineyards.</title>
        <authorList>
            <person name="Tassone E.E."/>
        </authorList>
    </citation>
    <scope>NUCLEOTIDE SEQUENCE</scope>
</reference>
<evidence type="ECO:0000313" key="1">
    <source>
        <dbReference type="EMBL" id="JAS36789.1"/>
    </source>
</evidence>
<dbReference type="EMBL" id="GEDC01000509">
    <property type="protein sequence ID" value="JAS36789.1"/>
    <property type="molecule type" value="Transcribed_RNA"/>
</dbReference>
<feature type="non-terminal residue" evidence="1">
    <location>
        <position position="114"/>
    </location>
</feature>
<accession>A0A1B6EFU0</accession>
<gene>
    <name evidence="1" type="ORF">g.45726</name>
</gene>
<organism evidence="1">
    <name type="scientific">Clastoptera arizonana</name>
    <name type="common">Arizona spittle bug</name>
    <dbReference type="NCBI Taxonomy" id="38151"/>
    <lineage>
        <taxon>Eukaryota</taxon>
        <taxon>Metazoa</taxon>
        <taxon>Ecdysozoa</taxon>
        <taxon>Arthropoda</taxon>
        <taxon>Hexapoda</taxon>
        <taxon>Insecta</taxon>
        <taxon>Pterygota</taxon>
        <taxon>Neoptera</taxon>
        <taxon>Paraneoptera</taxon>
        <taxon>Hemiptera</taxon>
        <taxon>Auchenorrhyncha</taxon>
        <taxon>Cercopoidea</taxon>
        <taxon>Clastopteridae</taxon>
        <taxon>Clastoptera</taxon>
    </lineage>
</organism>
<dbReference type="AlphaFoldDB" id="A0A1B6EFU0"/>
<sequence>MFPIVFLLTFSPSKSNARGDRSPFSMTTSAAYLLALDGAFVKYLKSKDVEDTEGFSEDLKQFNNILGDLIAGLKTHDGKCITAIQDLWAKGKPKFIRVFDARKVDLEKLNCGQL</sequence>
<name>A0A1B6EFU0_9HEMI</name>
<proteinExistence type="predicted"/>
<protein>
    <submittedName>
        <fullName evidence="1">Uncharacterized protein</fullName>
    </submittedName>
</protein>